<dbReference type="InterPro" id="IPR051472">
    <property type="entry name" value="T3SS_Stator/FliH"/>
</dbReference>
<dbReference type="AlphaFoldDB" id="A0A9X1YQU5"/>
<dbReference type="Proteomes" id="UP001139353">
    <property type="component" value="Unassembled WGS sequence"/>
</dbReference>
<evidence type="ECO:0000256" key="2">
    <source>
        <dbReference type="ARBA" id="ARBA00006602"/>
    </source>
</evidence>
<evidence type="ECO:0000256" key="6">
    <source>
        <dbReference type="ARBA" id="ARBA00022927"/>
    </source>
</evidence>
<keyword evidence="6" id="KW-0653">Protein transport</keyword>
<evidence type="ECO:0000256" key="3">
    <source>
        <dbReference type="ARBA" id="ARBA00016507"/>
    </source>
</evidence>
<keyword evidence="4" id="KW-0813">Transport</keyword>
<evidence type="ECO:0000256" key="1">
    <source>
        <dbReference type="ARBA" id="ARBA00003041"/>
    </source>
</evidence>
<organism evidence="9 10">
    <name type="scientific">Scleromatobacter humisilvae</name>
    <dbReference type="NCBI Taxonomy" id="2897159"/>
    <lineage>
        <taxon>Bacteria</taxon>
        <taxon>Pseudomonadati</taxon>
        <taxon>Pseudomonadota</taxon>
        <taxon>Betaproteobacteria</taxon>
        <taxon>Burkholderiales</taxon>
        <taxon>Sphaerotilaceae</taxon>
        <taxon>Scleromatobacter</taxon>
    </lineage>
</organism>
<dbReference type="GO" id="GO:0044781">
    <property type="term" value="P:bacterial-type flagellum organization"/>
    <property type="evidence" value="ECO:0007669"/>
    <property type="project" value="UniProtKB-KW"/>
</dbReference>
<accession>A0A9X1YQU5</accession>
<comment type="similarity">
    <text evidence="2">Belongs to the FliH family.</text>
</comment>
<comment type="caution">
    <text evidence="9">The sequence shown here is derived from an EMBL/GenBank/DDBJ whole genome shotgun (WGS) entry which is preliminary data.</text>
</comment>
<comment type="function">
    <text evidence="1">Needed for flagellar regrowth and assembly.</text>
</comment>
<evidence type="ECO:0000313" key="10">
    <source>
        <dbReference type="Proteomes" id="UP001139353"/>
    </source>
</evidence>
<protein>
    <recommendedName>
        <fullName evidence="3">Flagellar assembly protein FliH</fullName>
    </recommendedName>
</protein>
<evidence type="ECO:0000313" key="9">
    <source>
        <dbReference type="EMBL" id="MCK9689527.1"/>
    </source>
</evidence>
<name>A0A9X1YQU5_9BURK</name>
<dbReference type="PANTHER" id="PTHR34982:SF1">
    <property type="entry name" value="FLAGELLAR ASSEMBLY PROTEIN FLIH"/>
    <property type="match status" value="1"/>
</dbReference>
<dbReference type="RefSeq" id="WP_275685578.1">
    <property type="nucleotide sequence ID" value="NZ_JAJLJH010000015.1"/>
</dbReference>
<proteinExistence type="inferred from homology"/>
<feature type="domain" description="Flagellar assembly protein FliH/Type III secretion system HrpE" evidence="8">
    <location>
        <begin position="80"/>
        <end position="199"/>
    </location>
</feature>
<keyword evidence="5" id="KW-1005">Bacterial flagellum biogenesis</keyword>
<evidence type="ECO:0000259" key="8">
    <source>
        <dbReference type="Pfam" id="PF02108"/>
    </source>
</evidence>
<reference evidence="9" key="1">
    <citation type="submission" date="2021-11" db="EMBL/GenBank/DDBJ databases">
        <title>BS-T2-15 a new species belonging to the Comamonadaceae family isolated from the soil of a French oak forest.</title>
        <authorList>
            <person name="Mieszkin S."/>
            <person name="Alain K."/>
        </authorList>
    </citation>
    <scope>NUCLEOTIDE SEQUENCE</scope>
    <source>
        <strain evidence="9">BS-T2-15</strain>
    </source>
</reference>
<gene>
    <name evidence="9" type="ORF">LPC04_27730</name>
</gene>
<dbReference type="PANTHER" id="PTHR34982">
    <property type="entry name" value="YOP PROTEINS TRANSLOCATION PROTEIN L"/>
    <property type="match status" value="1"/>
</dbReference>
<evidence type="ECO:0000256" key="5">
    <source>
        <dbReference type="ARBA" id="ARBA00022795"/>
    </source>
</evidence>
<evidence type="ECO:0000256" key="4">
    <source>
        <dbReference type="ARBA" id="ARBA00022448"/>
    </source>
</evidence>
<evidence type="ECO:0000256" key="7">
    <source>
        <dbReference type="ARBA" id="ARBA00023225"/>
    </source>
</evidence>
<dbReference type="GO" id="GO:0015031">
    <property type="term" value="P:protein transport"/>
    <property type="evidence" value="ECO:0007669"/>
    <property type="project" value="UniProtKB-KW"/>
</dbReference>
<keyword evidence="10" id="KW-1185">Reference proteome</keyword>
<dbReference type="InterPro" id="IPR018035">
    <property type="entry name" value="Flagellar_FliH/T3SS_HrpE"/>
</dbReference>
<dbReference type="EMBL" id="JAJLJH010000015">
    <property type="protein sequence ID" value="MCK9689527.1"/>
    <property type="molecule type" value="Genomic_DNA"/>
</dbReference>
<dbReference type="GO" id="GO:0005829">
    <property type="term" value="C:cytosol"/>
    <property type="evidence" value="ECO:0007669"/>
    <property type="project" value="TreeGrafter"/>
</dbReference>
<dbReference type="Pfam" id="PF02108">
    <property type="entry name" value="FliH"/>
    <property type="match status" value="1"/>
</dbReference>
<keyword evidence="7" id="KW-1006">Bacterial flagellum protein export</keyword>
<sequence length="209" mass="22220">MSYVALFVTGDVNVATARRVLPAGELRALADGRELLAALLARREADGVRLAVAEDRARDAGYAEGLAAGRRAARDEFAKEQADIAATAQRERVALRRQAEASVAMLAIEVVRKLAGELDAAELVAAIARQAVRQLVDDEPVTLVVHPAAAERVRERAAAGSHGLAISVQEDAALAPLDCRLVTRSGTTLAGLDTQLRRLESAWDALEAR</sequence>